<sequence>MKSAKAASLAAVLAVALGGGIAAAQPVAAAGPCHSFWTELKHQHVKPSTKCKDVNLTEVKAKKVSKSVYFGEYKSGNSWKTASARLELKNGKVGTKVIIGGLKPGTIYRIRATNGATVKVLH</sequence>
<evidence type="ECO:0000313" key="3">
    <source>
        <dbReference type="Proteomes" id="UP000549517"/>
    </source>
</evidence>
<comment type="caution">
    <text evidence="2">The sequence shown here is derived from an EMBL/GenBank/DDBJ whole genome shotgun (WGS) entry which is preliminary data.</text>
</comment>
<dbReference type="EMBL" id="JABEMC010000006">
    <property type="protein sequence ID" value="NNG79788.1"/>
    <property type="molecule type" value="Genomic_DNA"/>
</dbReference>
<feature type="signal peptide" evidence="1">
    <location>
        <begin position="1"/>
        <end position="24"/>
    </location>
</feature>
<evidence type="ECO:0000256" key="1">
    <source>
        <dbReference type="SAM" id="SignalP"/>
    </source>
</evidence>
<accession>A0A849ARG7</accession>
<proteinExistence type="predicted"/>
<dbReference type="AlphaFoldDB" id="A0A849ARG7"/>
<organism evidence="2 3">
    <name type="scientific">Brevibacterium luteolum</name>
    <dbReference type="NCBI Taxonomy" id="199591"/>
    <lineage>
        <taxon>Bacteria</taxon>
        <taxon>Bacillati</taxon>
        <taxon>Actinomycetota</taxon>
        <taxon>Actinomycetes</taxon>
        <taxon>Micrococcales</taxon>
        <taxon>Brevibacteriaceae</taxon>
        <taxon>Brevibacterium</taxon>
    </lineage>
</organism>
<evidence type="ECO:0000313" key="2">
    <source>
        <dbReference type="EMBL" id="NNG79788.1"/>
    </source>
</evidence>
<name>A0A849ARG7_9MICO</name>
<keyword evidence="1" id="KW-0732">Signal</keyword>
<evidence type="ECO:0008006" key="4">
    <source>
        <dbReference type="Google" id="ProtNLM"/>
    </source>
</evidence>
<gene>
    <name evidence="2" type="ORF">HLA91_10465</name>
</gene>
<reference evidence="2 3" key="1">
    <citation type="submission" date="2020-05" db="EMBL/GenBank/DDBJ databases">
        <title>MicrobeNet Type strains.</title>
        <authorList>
            <person name="Nicholson A.C."/>
        </authorList>
    </citation>
    <scope>NUCLEOTIDE SEQUENCE [LARGE SCALE GENOMIC DNA]</scope>
    <source>
        <strain evidence="2 3">CCUG 46604</strain>
    </source>
</reference>
<protein>
    <recommendedName>
        <fullName evidence="4">Fibronectin type III domain-containing protein</fullName>
    </recommendedName>
</protein>
<dbReference type="RefSeq" id="WP_146004335.1">
    <property type="nucleotide sequence ID" value="NZ_BAAAKH010000010.1"/>
</dbReference>
<dbReference type="Proteomes" id="UP000549517">
    <property type="component" value="Unassembled WGS sequence"/>
</dbReference>
<feature type="chain" id="PRO_5032648831" description="Fibronectin type III domain-containing protein" evidence="1">
    <location>
        <begin position="25"/>
        <end position="122"/>
    </location>
</feature>